<dbReference type="FunFam" id="3.40.50.300:FF:001185">
    <property type="entry name" value="GTPase Der"/>
    <property type="match status" value="1"/>
</dbReference>
<sequence>MAAASLVRGSCVASCSSTCFSPSKSGSSQWVVCFTQCHASKRRLSAPAQRIYQYAQIDKLSSERELWMHASRSVESYFPEEDRDPVAQEYLVPDHLLPKVAIVGRPNVGKSALFNRLVGGDLAIVNDEPGVTRDRLYARGFWGLTEFMLVDTGGLLSVPKSGNVGVDGIAITRGGGQDALSAAVKEAHMAGLPAMIERQAAVAIEDAKTVIFVVDGQAGVTSADKDIANWLRKNHSNKKIILAVNKCESPTKGFQQAIEFWSLGFEPMGVSAISGTGTGDLLDAVCLGLESSKVEDVSSEDDTRVPSIAIIGKPNVGKSSILNALVGEERSIVSPVSGTTRDAIDSEVTGPDGQVYRLIDTAGIRRRTAVAAGGSKTEELSVNRAFRAIRRADVVALVIDAMACITEQDWKLSERIVKEGKGCVIVVNKWDTVPDKDHKSTVHYEQDVREKLRGLEWAPIVYTSAIDGKRVTKILDAAIEVEKERSRRLTTAILNQVVHEAMALNPPPRTRGGKKGRLYYCTQAAVRPPTFVFFVNEAQLFPDVYRRYMEKQLRSNVGYRGTPIRLLWRSKKKSDKDSKESSSKEALAETSV</sequence>
<dbReference type="InterPro" id="IPR032859">
    <property type="entry name" value="KH_dom-like"/>
</dbReference>
<protein>
    <recommendedName>
        <fullName evidence="2">GTPase Der</fullName>
    </recommendedName>
    <alternativeName>
        <fullName evidence="8">GTP-binding protein EngA</fullName>
    </alternativeName>
</protein>
<feature type="region of interest" description="Disordered" evidence="9">
    <location>
        <begin position="570"/>
        <end position="592"/>
    </location>
</feature>
<dbReference type="GO" id="GO:0005525">
    <property type="term" value="F:GTP binding"/>
    <property type="evidence" value="ECO:0007669"/>
    <property type="project" value="UniProtKB-KW"/>
</dbReference>
<dbReference type="NCBIfam" id="TIGR00231">
    <property type="entry name" value="small_GTP"/>
    <property type="match status" value="1"/>
</dbReference>
<dbReference type="PRINTS" id="PR00326">
    <property type="entry name" value="GTP1OBG"/>
</dbReference>
<dbReference type="OMA" id="HISTHEV"/>
<dbReference type="GO" id="GO:0009507">
    <property type="term" value="C:chloroplast"/>
    <property type="evidence" value="ECO:0007669"/>
    <property type="project" value="TreeGrafter"/>
</dbReference>
<name>A0A8T2V8W5_CERRI</name>
<dbReference type="GO" id="GO:0042254">
    <property type="term" value="P:ribosome biogenesis"/>
    <property type="evidence" value="ECO:0007669"/>
    <property type="project" value="UniProtKB-KW"/>
</dbReference>
<keyword evidence="4" id="KW-0150">Chloroplast</keyword>
<dbReference type="InterPro" id="IPR031166">
    <property type="entry name" value="G_ENGA"/>
</dbReference>
<dbReference type="PANTHER" id="PTHR43834">
    <property type="entry name" value="GTPASE DER"/>
    <property type="match status" value="1"/>
</dbReference>
<dbReference type="Proteomes" id="UP000825935">
    <property type="component" value="Chromosome 3"/>
</dbReference>
<dbReference type="InterPro" id="IPR015946">
    <property type="entry name" value="KH_dom-like_a/b"/>
</dbReference>
<dbReference type="CDD" id="cd01894">
    <property type="entry name" value="EngA1"/>
    <property type="match status" value="1"/>
</dbReference>
<keyword evidence="12" id="KW-1185">Reference proteome</keyword>
<dbReference type="AlphaFoldDB" id="A0A8T2V8W5"/>
<reference evidence="11" key="1">
    <citation type="submission" date="2021-08" db="EMBL/GenBank/DDBJ databases">
        <title>WGS assembly of Ceratopteris richardii.</title>
        <authorList>
            <person name="Marchant D.B."/>
            <person name="Chen G."/>
            <person name="Jenkins J."/>
            <person name="Shu S."/>
            <person name="Leebens-Mack J."/>
            <person name="Grimwood J."/>
            <person name="Schmutz J."/>
            <person name="Soltis P."/>
            <person name="Soltis D."/>
            <person name="Chen Z.-H."/>
        </authorList>
    </citation>
    <scope>NUCLEOTIDE SEQUENCE</scope>
    <source>
        <strain evidence="11">Whitten #5841</strain>
        <tissue evidence="11">Leaf</tissue>
    </source>
</reference>
<dbReference type="OrthoDB" id="8954335at2759"/>
<dbReference type="HAMAP" id="MF_00195">
    <property type="entry name" value="GTPase_Der"/>
    <property type="match status" value="1"/>
</dbReference>
<dbReference type="InterPro" id="IPR016484">
    <property type="entry name" value="GTPase_Der"/>
</dbReference>
<evidence type="ECO:0000256" key="7">
    <source>
        <dbReference type="ARBA" id="ARBA00023134"/>
    </source>
</evidence>
<dbReference type="SUPFAM" id="SSF52540">
    <property type="entry name" value="P-loop containing nucleoside triphosphate hydrolases"/>
    <property type="match status" value="2"/>
</dbReference>
<evidence type="ECO:0000256" key="4">
    <source>
        <dbReference type="ARBA" id="ARBA00022528"/>
    </source>
</evidence>
<dbReference type="Pfam" id="PF01926">
    <property type="entry name" value="MMR_HSR1"/>
    <property type="match status" value="2"/>
</dbReference>
<dbReference type="Pfam" id="PF14714">
    <property type="entry name" value="KH_dom-like"/>
    <property type="match status" value="1"/>
</dbReference>
<dbReference type="FunFam" id="3.30.300.20:FF:000004">
    <property type="entry name" value="GTPase Der"/>
    <property type="match status" value="1"/>
</dbReference>
<dbReference type="EMBL" id="CM035408">
    <property type="protein sequence ID" value="KAH7442243.1"/>
    <property type="molecule type" value="Genomic_DNA"/>
</dbReference>
<dbReference type="Gene3D" id="3.30.300.20">
    <property type="match status" value="1"/>
</dbReference>
<keyword evidence="6" id="KW-0547">Nucleotide-binding</keyword>
<keyword evidence="3" id="KW-0690">Ribosome biogenesis</keyword>
<organism evidence="11 12">
    <name type="scientific">Ceratopteris richardii</name>
    <name type="common">Triangle waterfern</name>
    <dbReference type="NCBI Taxonomy" id="49495"/>
    <lineage>
        <taxon>Eukaryota</taxon>
        <taxon>Viridiplantae</taxon>
        <taxon>Streptophyta</taxon>
        <taxon>Embryophyta</taxon>
        <taxon>Tracheophyta</taxon>
        <taxon>Polypodiopsida</taxon>
        <taxon>Polypodiidae</taxon>
        <taxon>Polypodiales</taxon>
        <taxon>Pteridineae</taxon>
        <taxon>Pteridaceae</taxon>
        <taxon>Parkerioideae</taxon>
        <taxon>Ceratopteris</taxon>
    </lineage>
</organism>
<dbReference type="InterPro" id="IPR005225">
    <property type="entry name" value="Small_GTP-bd"/>
</dbReference>
<evidence type="ECO:0000256" key="1">
    <source>
        <dbReference type="ARBA" id="ARBA00008279"/>
    </source>
</evidence>
<evidence type="ECO:0000256" key="5">
    <source>
        <dbReference type="ARBA" id="ARBA00022737"/>
    </source>
</evidence>
<dbReference type="PROSITE" id="PS51712">
    <property type="entry name" value="G_ENGA"/>
    <property type="match status" value="1"/>
</dbReference>
<proteinExistence type="inferred from homology"/>
<feature type="domain" description="EngA-type G" evidence="10">
    <location>
        <begin position="306"/>
        <end position="486"/>
    </location>
</feature>
<dbReference type="FunFam" id="3.40.50.300:FF:000040">
    <property type="entry name" value="GTPase Der"/>
    <property type="match status" value="1"/>
</dbReference>
<evidence type="ECO:0000313" key="11">
    <source>
        <dbReference type="EMBL" id="KAH7442243.1"/>
    </source>
</evidence>
<dbReference type="PANTHER" id="PTHR43834:SF2">
    <property type="entry name" value="GTPASE DER"/>
    <property type="match status" value="1"/>
</dbReference>
<feature type="compositionally biased region" description="Basic and acidic residues" evidence="9">
    <location>
        <begin position="574"/>
        <end position="592"/>
    </location>
</feature>
<keyword evidence="4" id="KW-0934">Plastid</keyword>
<dbReference type="Gene3D" id="3.40.50.300">
    <property type="entry name" value="P-loop containing nucleotide triphosphate hydrolases"/>
    <property type="match status" value="2"/>
</dbReference>
<evidence type="ECO:0000256" key="3">
    <source>
        <dbReference type="ARBA" id="ARBA00022517"/>
    </source>
</evidence>
<comment type="caution">
    <text evidence="11">The sequence shown here is derived from an EMBL/GenBank/DDBJ whole genome shotgun (WGS) entry which is preliminary data.</text>
</comment>
<dbReference type="CDD" id="cd01895">
    <property type="entry name" value="EngA2"/>
    <property type="match status" value="1"/>
</dbReference>
<dbReference type="NCBIfam" id="TIGR03594">
    <property type="entry name" value="GTPase_EngA"/>
    <property type="match status" value="1"/>
</dbReference>
<dbReference type="InterPro" id="IPR006073">
    <property type="entry name" value="GTP-bd"/>
</dbReference>
<accession>A0A8T2V8W5</accession>
<dbReference type="InterPro" id="IPR027417">
    <property type="entry name" value="P-loop_NTPase"/>
</dbReference>
<gene>
    <name evidence="11" type="ORF">KP509_03G078300</name>
</gene>
<evidence type="ECO:0000256" key="8">
    <source>
        <dbReference type="ARBA" id="ARBA00032345"/>
    </source>
</evidence>
<evidence type="ECO:0000259" key="10">
    <source>
        <dbReference type="PROSITE" id="PS51712"/>
    </source>
</evidence>
<keyword evidence="7" id="KW-0342">GTP-binding</keyword>
<keyword evidence="5" id="KW-0677">Repeat</keyword>
<evidence type="ECO:0000256" key="2">
    <source>
        <dbReference type="ARBA" id="ARBA00020953"/>
    </source>
</evidence>
<evidence type="ECO:0000256" key="6">
    <source>
        <dbReference type="ARBA" id="ARBA00022741"/>
    </source>
</evidence>
<evidence type="ECO:0000313" key="12">
    <source>
        <dbReference type="Proteomes" id="UP000825935"/>
    </source>
</evidence>
<evidence type="ECO:0000256" key="9">
    <source>
        <dbReference type="SAM" id="MobiDB-lite"/>
    </source>
</evidence>
<comment type="similarity">
    <text evidence="1">Belongs to the TRAFAC class TrmE-Era-EngA-EngB-Septin-like GTPase superfamily. EngA (Der) GTPase family.</text>
</comment>